<dbReference type="GO" id="GO:0006508">
    <property type="term" value="P:proteolysis"/>
    <property type="evidence" value="ECO:0007669"/>
    <property type="project" value="UniProtKB-KW"/>
</dbReference>
<dbReference type="PANTHER" id="PTHR47967">
    <property type="entry name" value="OS07G0603500 PROTEIN-RELATED"/>
    <property type="match status" value="1"/>
</dbReference>
<evidence type="ECO:0000256" key="1">
    <source>
        <dbReference type="ARBA" id="ARBA00022670"/>
    </source>
</evidence>
<name>A0AAW0K2D2_QUESU</name>
<dbReference type="EMBL" id="PKMF04000414">
    <property type="protein sequence ID" value="KAK7833019.1"/>
    <property type="molecule type" value="Genomic_DNA"/>
</dbReference>
<sequence>MNEEITASAGSGQYFISLLLGTPPQPLLSSPTQLRPHLDPLLRLHPPQSPQPHLLSSPLCFFQPTIASTLPVTRPQTPQLSLHQPSTLQTPCLFNYSYADSLLPPLFSTETASFHSQTQTKPQYCHSGAGFGSRVPNSIRPRESWSRQRTHFVYLPIGSSFWEQVLLLSQGLHSLSTTHNSRVGGEPLSPSFYYIGIKSVSVNGANYGFTLPFGPLTTTVTADTEQAHREVVTAIRRRVRELTVPSPTPGLSCAFKLVGNSVFSPPPRNYFIETENESCAWRFNRELGDWFSVIGNLMQQGFLLSLIETDLVSGFAYGCDVP</sequence>
<evidence type="ECO:0000256" key="2">
    <source>
        <dbReference type="ARBA" id="ARBA00022801"/>
    </source>
</evidence>
<dbReference type="SUPFAM" id="SSF50630">
    <property type="entry name" value="Acid proteases"/>
    <property type="match status" value="1"/>
</dbReference>
<keyword evidence="2" id="KW-0378">Hydrolase</keyword>
<dbReference type="PANTHER" id="PTHR47967:SF46">
    <property type="entry name" value="ASPARTIC PROTEINASE NEPENTHESIN-1"/>
    <property type="match status" value="1"/>
</dbReference>
<organism evidence="3 4">
    <name type="scientific">Quercus suber</name>
    <name type="common">Cork oak</name>
    <dbReference type="NCBI Taxonomy" id="58331"/>
    <lineage>
        <taxon>Eukaryota</taxon>
        <taxon>Viridiplantae</taxon>
        <taxon>Streptophyta</taxon>
        <taxon>Embryophyta</taxon>
        <taxon>Tracheophyta</taxon>
        <taxon>Spermatophyta</taxon>
        <taxon>Magnoliopsida</taxon>
        <taxon>eudicotyledons</taxon>
        <taxon>Gunneridae</taxon>
        <taxon>Pentapetalae</taxon>
        <taxon>rosids</taxon>
        <taxon>fabids</taxon>
        <taxon>Fagales</taxon>
        <taxon>Fagaceae</taxon>
        <taxon>Quercus</taxon>
    </lineage>
</organism>
<dbReference type="GO" id="GO:0008233">
    <property type="term" value="F:peptidase activity"/>
    <property type="evidence" value="ECO:0007669"/>
    <property type="project" value="UniProtKB-KW"/>
</dbReference>
<dbReference type="InterPro" id="IPR021109">
    <property type="entry name" value="Peptidase_aspartic_dom_sf"/>
</dbReference>
<gene>
    <name evidence="3" type="ORF">CFP56_026021</name>
</gene>
<evidence type="ECO:0000313" key="4">
    <source>
        <dbReference type="Proteomes" id="UP000237347"/>
    </source>
</evidence>
<dbReference type="Proteomes" id="UP000237347">
    <property type="component" value="Unassembled WGS sequence"/>
</dbReference>
<evidence type="ECO:0000313" key="3">
    <source>
        <dbReference type="EMBL" id="KAK7833019.1"/>
    </source>
</evidence>
<keyword evidence="4" id="KW-1185">Reference proteome</keyword>
<dbReference type="AlphaFoldDB" id="A0AAW0K2D2"/>
<keyword evidence="1" id="KW-0645">Protease</keyword>
<reference evidence="3 4" key="1">
    <citation type="journal article" date="2018" name="Sci. Data">
        <title>The draft genome sequence of cork oak.</title>
        <authorList>
            <person name="Ramos A.M."/>
            <person name="Usie A."/>
            <person name="Barbosa P."/>
            <person name="Barros P.M."/>
            <person name="Capote T."/>
            <person name="Chaves I."/>
            <person name="Simoes F."/>
            <person name="Abreu I."/>
            <person name="Carrasquinho I."/>
            <person name="Faro C."/>
            <person name="Guimaraes J.B."/>
            <person name="Mendonca D."/>
            <person name="Nobrega F."/>
            <person name="Rodrigues L."/>
            <person name="Saibo N.J.M."/>
            <person name="Varela M.C."/>
            <person name="Egas C."/>
            <person name="Matos J."/>
            <person name="Miguel C.M."/>
            <person name="Oliveira M.M."/>
            <person name="Ricardo C.P."/>
            <person name="Goncalves S."/>
        </authorList>
    </citation>
    <scope>NUCLEOTIDE SEQUENCE [LARGE SCALE GENOMIC DNA]</scope>
    <source>
        <strain evidence="4">cv. HL8</strain>
    </source>
</reference>
<dbReference type="InterPro" id="IPR051708">
    <property type="entry name" value="Plant_Aspart_Prot_A1"/>
</dbReference>
<protein>
    <submittedName>
        <fullName evidence="3">Uncharacterized protein</fullName>
    </submittedName>
</protein>
<accession>A0AAW0K2D2</accession>
<comment type="caution">
    <text evidence="3">The sequence shown here is derived from an EMBL/GenBank/DDBJ whole genome shotgun (WGS) entry which is preliminary data.</text>
</comment>
<proteinExistence type="predicted"/>